<dbReference type="AlphaFoldDB" id="A0A935T7F2"/>
<evidence type="ECO:0000313" key="1">
    <source>
        <dbReference type="EMBL" id="MBK7953556.1"/>
    </source>
</evidence>
<name>A0A935T7F2_9PROT</name>
<evidence type="ECO:0008006" key="3">
    <source>
        <dbReference type="Google" id="ProtNLM"/>
    </source>
</evidence>
<dbReference type="EMBL" id="JADJOT010000006">
    <property type="protein sequence ID" value="MBK7953556.1"/>
    <property type="molecule type" value="Genomic_DNA"/>
</dbReference>
<comment type="caution">
    <text evidence="1">The sequence shown here is derived from an EMBL/GenBank/DDBJ whole genome shotgun (WGS) entry which is preliminary data.</text>
</comment>
<proteinExistence type="predicted"/>
<dbReference type="SUPFAM" id="SSF53756">
    <property type="entry name" value="UDP-Glycosyltransferase/glycogen phosphorylase"/>
    <property type="match status" value="1"/>
</dbReference>
<accession>A0A935T7F2</accession>
<sequence>MSRTPGLLSISSFPNPFPGNPYLTLLYSSLEEFDCSYVQSGYFGQEWLRENSGAIDYLHFHWVGGYYENAKGKNSFLRLAEFLGKLWFARLLGYRIIWTAHNLYPHNRQRDWKSWLFRFLFVHSVNIVFVNFEKARNDFARIFKRRSGVFVIAHGNYRTTYPEIPSQDDSRKALGLADHEFVYFLFGGISPYKGPHTAIRSFATFDSAETRLVIKGQCLLPHYVEQLKGMAESDRRIDLQLGLDDVADPEVCQWMSAIDCVVAPYEDIYTSGMVSLRQHSGSQ</sequence>
<dbReference type="Gene3D" id="3.40.50.2000">
    <property type="entry name" value="Glycogen Phosphorylase B"/>
    <property type="match status" value="2"/>
</dbReference>
<dbReference type="Proteomes" id="UP000706151">
    <property type="component" value="Unassembled WGS sequence"/>
</dbReference>
<protein>
    <recommendedName>
        <fullName evidence="3">Glycosyltransferase</fullName>
    </recommendedName>
</protein>
<reference evidence="1 2" key="1">
    <citation type="submission" date="2020-10" db="EMBL/GenBank/DDBJ databases">
        <title>Connecting structure to function with the recovery of over 1000 high-quality activated sludge metagenome-assembled genomes encoding full-length rRNA genes using long-read sequencing.</title>
        <authorList>
            <person name="Singleton C.M."/>
            <person name="Petriglieri F."/>
            <person name="Kristensen J.M."/>
            <person name="Kirkegaard R.H."/>
            <person name="Michaelsen T.Y."/>
            <person name="Andersen M.H."/>
            <person name="Karst S.M."/>
            <person name="Dueholm M.S."/>
            <person name="Nielsen P.H."/>
            <person name="Albertsen M."/>
        </authorList>
    </citation>
    <scope>NUCLEOTIDE SEQUENCE [LARGE SCALE GENOMIC DNA]</scope>
    <source>
        <strain evidence="1">Fred_18-Q3-R57-64_BAT3C.720</strain>
    </source>
</reference>
<gene>
    <name evidence="1" type="ORF">IPK02_06070</name>
</gene>
<organism evidence="1 2">
    <name type="scientific">Candidatus Accumulibacter affinis</name>
    <dbReference type="NCBI Taxonomy" id="2954384"/>
    <lineage>
        <taxon>Bacteria</taxon>
        <taxon>Pseudomonadati</taxon>
        <taxon>Pseudomonadota</taxon>
        <taxon>Betaproteobacteria</taxon>
        <taxon>Candidatus Accumulibacter</taxon>
    </lineage>
</organism>
<evidence type="ECO:0000313" key="2">
    <source>
        <dbReference type="Proteomes" id="UP000706151"/>
    </source>
</evidence>